<feature type="non-terminal residue" evidence="7">
    <location>
        <position position="117"/>
    </location>
</feature>
<sequence length="117" mass="12245">MFVDLVKMRVQAGKGGDGIVAYRRELKVQKGGPFGGSGGAGGSVIFVGDEGLSTLLDLRYQKILKGNDGEKGAHKGMTGASAVPTYVHVPVGTMIFDDESGRLIGDITKHNQEVLVA</sequence>
<reference evidence="7" key="1">
    <citation type="submission" date="2020-10" db="EMBL/GenBank/DDBJ databases">
        <authorList>
            <person name="Gilroy R."/>
        </authorList>
    </citation>
    <scope>NUCLEOTIDE SEQUENCE</scope>
    <source>
        <strain evidence="7">ChiW17-6978</strain>
    </source>
</reference>
<dbReference type="GO" id="GO:0003924">
    <property type="term" value="F:GTPase activity"/>
    <property type="evidence" value="ECO:0007669"/>
    <property type="project" value="InterPro"/>
</dbReference>
<keyword evidence="1" id="KW-0963">Cytoplasm</keyword>
<evidence type="ECO:0000313" key="7">
    <source>
        <dbReference type="EMBL" id="HIT50138.1"/>
    </source>
</evidence>
<protein>
    <submittedName>
        <fullName evidence="7">GTPase ObgE</fullName>
    </submittedName>
</protein>
<keyword evidence="2" id="KW-0547">Nucleotide-binding</keyword>
<evidence type="ECO:0000259" key="6">
    <source>
        <dbReference type="PROSITE" id="PS51883"/>
    </source>
</evidence>
<dbReference type="FunFam" id="2.70.210.12:FF:000001">
    <property type="entry name" value="GTPase Obg"/>
    <property type="match status" value="1"/>
</dbReference>
<dbReference type="AlphaFoldDB" id="A0A9D1GRJ9"/>
<accession>A0A9D1GRJ9</accession>
<comment type="caution">
    <text evidence="7">The sequence shown here is derived from an EMBL/GenBank/DDBJ whole genome shotgun (WGS) entry which is preliminary data.</text>
</comment>
<proteinExistence type="predicted"/>
<evidence type="ECO:0000256" key="5">
    <source>
        <dbReference type="ARBA" id="ARBA00023134"/>
    </source>
</evidence>
<organism evidence="7 8">
    <name type="scientific">Candidatus Pelethenecus faecipullorum</name>
    <dbReference type="NCBI Taxonomy" id="2840900"/>
    <lineage>
        <taxon>Bacteria</taxon>
        <taxon>Bacillati</taxon>
        <taxon>Mycoplasmatota</taxon>
        <taxon>Mollicutes</taxon>
        <taxon>Candidatus Pelethenecus</taxon>
    </lineage>
</organism>
<dbReference type="PANTHER" id="PTHR11702:SF31">
    <property type="entry name" value="MITOCHONDRIAL RIBOSOME-ASSOCIATED GTPASE 2"/>
    <property type="match status" value="1"/>
</dbReference>
<dbReference type="Proteomes" id="UP000886758">
    <property type="component" value="Unassembled WGS sequence"/>
</dbReference>
<keyword evidence="4" id="KW-0460">Magnesium</keyword>
<dbReference type="PROSITE" id="PS51883">
    <property type="entry name" value="OBG"/>
    <property type="match status" value="1"/>
</dbReference>
<dbReference type="Gene3D" id="2.70.210.12">
    <property type="entry name" value="GTP1/OBG domain"/>
    <property type="match status" value="1"/>
</dbReference>
<dbReference type="InterPro" id="IPR036726">
    <property type="entry name" value="GTP1_OBG_dom_sf"/>
</dbReference>
<dbReference type="InterPro" id="IPR006169">
    <property type="entry name" value="GTP1_OBG_dom"/>
</dbReference>
<dbReference type="Pfam" id="PF01018">
    <property type="entry name" value="GTP1_OBG"/>
    <property type="match status" value="1"/>
</dbReference>
<evidence type="ECO:0000256" key="1">
    <source>
        <dbReference type="ARBA" id="ARBA00022490"/>
    </source>
</evidence>
<dbReference type="SUPFAM" id="SSF82051">
    <property type="entry name" value="Obg GTP-binding protein N-terminal domain"/>
    <property type="match status" value="1"/>
</dbReference>
<reference evidence="7" key="2">
    <citation type="journal article" date="2021" name="PeerJ">
        <title>Extensive microbial diversity within the chicken gut microbiome revealed by metagenomics and culture.</title>
        <authorList>
            <person name="Gilroy R."/>
            <person name="Ravi A."/>
            <person name="Getino M."/>
            <person name="Pursley I."/>
            <person name="Horton D.L."/>
            <person name="Alikhan N.F."/>
            <person name="Baker D."/>
            <person name="Gharbi K."/>
            <person name="Hall N."/>
            <person name="Watson M."/>
            <person name="Adriaenssens E.M."/>
            <person name="Foster-Nyarko E."/>
            <person name="Jarju S."/>
            <person name="Secka A."/>
            <person name="Antonio M."/>
            <person name="Oren A."/>
            <person name="Chaudhuri R.R."/>
            <person name="La Ragione R."/>
            <person name="Hildebrand F."/>
            <person name="Pallen M.J."/>
        </authorList>
    </citation>
    <scope>NUCLEOTIDE SEQUENCE</scope>
    <source>
        <strain evidence="7">ChiW17-6978</strain>
    </source>
</reference>
<evidence type="ECO:0000256" key="2">
    <source>
        <dbReference type="ARBA" id="ARBA00022741"/>
    </source>
</evidence>
<name>A0A9D1GRJ9_9MOLU</name>
<gene>
    <name evidence="7" type="primary">obgE</name>
    <name evidence="7" type="synonym">cgtA</name>
    <name evidence="7" type="synonym">obg</name>
    <name evidence="7" type="synonym">yhbZ</name>
    <name evidence="7" type="ORF">IAD46_03830</name>
</gene>
<dbReference type="GO" id="GO:0005525">
    <property type="term" value="F:GTP binding"/>
    <property type="evidence" value="ECO:0007669"/>
    <property type="project" value="UniProtKB-KW"/>
</dbReference>
<dbReference type="GO" id="GO:0042254">
    <property type="term" value="P:ribosome biogenesis"/>
    <property type="evidence" value="ECO:0007669"/>
    <property type="project" value="UniProtKB-UniRule"/>
</dbReference>
<evidence type="ECO:0000256" key="3">
    <source>
        <dbReference type="ARBA" id="ARBA00022801"/>
    </source>
</evidence>
<feature type="domain" description="Obg" evidence="6">
    <location>
        <begin position="1"/>
        <end position="117"/>
    </location>
</feature>
<dbReference type="EMBL" id="DVLF01000115">
    <property type="protein sequence ID" value="HIT50138.1"/>
    <property type="molecule type" value="Genomic_DNA"/>
</dbReference>
<evidence type="ECO:0000313" key="8">
    <source>
        <dbReference type="Proteomes" id="UP000886758"/>
    </source>
</evidence>
<keyword evidence="5" id="KW-0342">GTP-binding</keyword>
<keyword evidence="3" id="KW-0378">Hydrolase</keyword>
<dbReference type="InterPro" id="IPR045086">
    <property type="entry name" value="OBG_GTPase"/>
</dbReference>
<evidence type="ECO:0000256" key="4">
    <source>
        <dbReference type="ARBA" id="ARBA00022842"/>
    </source>
</evidence>
<dbReference type="PANTHER" id="PTHR11702">
    <property type="entry name" value="DEVELOPMENTALLY REGULATED GTP-BINDING PROTEIN-RELATED"/>
    <property type="match status" value="1"/>
</dbReference>